<reference evidence="1" key="1">
    <citation type="submission" date="2020-10" db="EMBL/GenBank/DDBJ databases">
        <authorList>
            <person name="Gilroy R."/>
        </authorList>
    </citation>
    <scope>NUCLEOTIDE SEQUENCE</scope>
    <source>
        <strain evidence="1">10192</strain>
    </source>
</reference>
<name>A0A9D9H070_9BACT</name>
<dbReference type="EMBL" id="JADIND010000105">
    <property type="protein sequence ID" value="MBO8430732.1"/>
    <property type="molecule type" value="Genomic_DNA"/>
</dbReference>
<evidence type="ECO:0000313" key="2">
    <source>
        <dbReference type="Proteomes" id="UP000823632"/>
    </source>
</evidence>
<accession>A0A9D9H070</accession>
<reference evidence="1" key="2">
    <citation type="journal article" date="2021" name="PeerJ">
        <title>Extensive microbial diversity within the chicken gut microbiome revealed by metagenomics and culture.</title>
        <authorList>
            <person name="Gilroy R."/>
            <person name="Ravi A."/>
            <person name="Getino M."/>
            <person name="Pursley I."/>
            <person name="Horton D.L."/>
            <person name="Alikhan N.F."/>
            <person name="Baker D."/>
            <person name="Gharbi K."/>
            <person name="Hall N."/>
            <person name="Watson M."/>
            <person name="Adriaenssens E.M."/>
            <person name="Foster-Nyarko E."/>
            <person name="Jarju S."/>
            <person name="Secka A."/>
            <person name="Antonio M."/>
            <person name="Oren A."/>
            <person name="Chaudhuri R.R."/>
            <person name="La Ragione R."/>
            <person name="Hildebrand F."/>
            <person name="Pallen M.J."/>
        </authorList>
    </citation>
    <scope>NUCLEOTIDE SEQUENCE</scope>
    <source>
        <strain evidence="1">10192</strain>
    </source>
</reference>
<dbReference type="Proteomes" id="UP000823632">
    <property type="component" value="Unassembled WGS sequence"/>
</dbReference>
<organism evidence="1 2">
    <name type="scientific">Candidatus Scatousia excrementipullorum</name>
    <dbReference type="NCBI Taxonomy" id="2840936"/>
    <lineage>
        <taxon>Bacteria</taxon>
        <taxon>Candidatus Scatousia</taxon>
    </lineage>
</organism>
<comment type="caution">
    <text evidence="1">The sequence shown here is derived from an EMBL/GenBank/DDBJ whole genome shotgun (WGS) entry which is preliminary data.</text>
</comment>
<dbReference type="AlphaFoldDB" id="A0A9D9H070"/>
<evidence type="ECO:0000313" key="1">
    <source>
        <dbReference type="EMBL" id="MBO8430732.1"/>
    </source>
</evidence>
<sequence length="81" mass="9562">MELTNTFEEKDFHFVKNVTINELSNHSFLTSMVNFISRLDAKAKSGRIIVMDEQKPENTRIYTYPKFLEIYESMGFDGFKQ</sequence>
<gene>
    <name evidence="1" type="ORF">IAC76_05030</name>
</gene>
<protein>
    <submittedName>
        <fullName evidence="1">Uncharacterized protein</fullName>
    </submittedName>
</protein>
<proteinExistence type="predicted"/>